<gene>
    <name evidence="1" type="ORF">L2E82_49206</name>
</gene>
<sequence length="420" mass="46949">MIANSFYHILHVYVGTHPTPFINPKLFIFISPNHQNKCAYTMSSHKRSSSSPIHHHRRTPLQHSQPPPPPQPQPPTNLPSKPNLATTLYHTHIGVFAVTWSRTLFGRSLYIHLLPSSAATATATATSDDDITTTSTSTSAFHLQIKPFIFWNKYGSKKIPIPTNHNDVLHIYYDLSRAKFGSGPEPISGFYIAAIFSGQMALLVGDSTKQAYSKVKSTSPDKTQITILRREHVYGIATKKYNTKATFRGKTREITIDCTRIAGGDDSRLCFSVDNKRVLVVKHLNWKFRGNERVEMDGVHIQISWDVYNWLFEEEVDDGYALFMFRFEKSGFDYHEDDKYLARLNASGSGLMGFGSGLGFGLEKRKMKKGMLRTAAGSSSSSSLSSVSSGCGSVMEWESVEENELKGPSGFSLLVYAWKS</sequence>
<name>A0ACB8Z0V4_CICIN</name>
<evidence type="ECO:0000313" key="2">
    <source>
        <dbReference type="Proteomes" id="UP001055811"/>
    </source>
</evidence>
<reference evidence="1 2" key="2">
    <citation type="journal article" date="2022" name="Mol. Ecol. Resour.">
        <title>The genomes of chicory, endive, great burdock and yacon provide insights into Asteraceae paleo-polyploidization history and plant inulin production.</title>
        <authorList>
            <person name="Fan W."/>
            <person name="Wang S."/>
            <person name="Wang H."/>
            <person name="Wang A."/>
            <person name="Jiang F."/>
            <person name="Liu H."/>
            <person name="Zhao H."/>
            <person name="Xu D."/>
            <person name="Zhang Y."/>
        </authorList>
    </citation>
    <scope>NUCLEOTIDE SEQUENCE [LARGE SCALE GENOMIC DNA]</scope>
    <source>
        <strain evidence="2">cv. Punajuju</strain>
        <tissue evidence="1">Leaves</tissue>
    </source>
</reference>
<organism evidence="1 2">
    <name type="scientific">Cichorium intybus</name>
    <name type="common">Chicory</name>
    <dbReference type="NCBI Taxonomy" id="13427"/>
    <lineage>
        <taxon>Eukaryota</taxon>
        <taxon>Viridiplantae</taxon>
        <taxon>Streptophyta</taxon>
        <taxon>Embryophyta</taxon>
        <taxon>Tracheophyta</taxon>
        <taxon>Spermatophyta</taxon>
        <taxon>Magnoliopsida</taxon>
        <taxon>eudicotyledons</taxon>
        <taxon>Gunneridae</taxon>
        <taxon>Pentapetalae</taxon>
        <taxon>asterids</taxon>
        <taxon>campanulids</taxon>
        <taxon>Asterales</taxon>
        <taxon>Asteraceae</taxon>
        <taxon>Cichorioideae</taxon>
        <taxon>Cichorieae</taxon>
        <taxon>Cichoriinae</taxon>
        <taxon>Cichorium</taxon>
    </lineage>
</organism>
<dbReference type="EMBL" id="CM042017">
    <property type="protein sequence ID" value="KAI3690993.1"/>
    <property type="molecule type" value="Genomic_DNA"/>
</dbReference>
<comment type="caution">
    <text evidence="1">The sequence shown here is derived from an EMBL/GenBank/DDBJ whole genome shotgun (WGS) entry which is preliminary data.</text>
</comment>
<accession>A0ACB8Z0V4</accession>
<dbReference type="Proteomes" id="UP001055811">
    <property type="component" value="Linkage Group LG09"/>
</dbReference>
<evidence type="ECO:0000313" key="1">
    <source>
        <dbReference type="EMBL" id="KAI3690993.1"/>
    </source>
</evidence>
<protein>
    <submittedName>
        <fullName evidence="1">Uncharacterized protein</fullName>
    </submittedName>
</protein>
<proteinExistence type="predicted"/>
<reference evidence="2" key="1">
    <citation type="journal article" date="2022" name="Mol. Ecol. Resour.">
        <title>The genomes of chicory, endive, great burdock and yacon provide insights into Asteraceae palaeo-polyploidization history and plant inulin production.</title>
        <authorList>
            <person name="Fan W."/>
            <person name="Wang S."/>
            <person name="Wang H."/>
            <person name="Wang A."/>
            <person name="Jiang F."/>
            <person name="Liu H."/>
            <person name="Zhao H."/>
            <person name="Xu D."/>
            <person name="Zhang Y."/>
        </authorList>
    </citation>
    <scope>NUCLEOTIDE SEQUENCE [LARGE SCALE GENOMIC DNA]</scope>
    <source>
        <strain evidence="2">cv. Punajuju</strain>
    </source>
</reference>
<keyword evidence="2" id="KW-1185">Reference proteome</keyword>